<evidence type="ECO:0000313" key="1">
    <source>
        <dbReference type="EMBL" id="KIM65219.1"/>
    </source>
</evidence>
<dbReference type="Proteomes" id="UP000053989">
    <property type="component" value="Unassembled WGS sequence"/>
</dbReference>
<name>A0A0C3EA47_9AGAM</name>
<dbReference type="InParanoid" id="A0A0C3EA47"/>
<reference evidence="1 2" key="1">
    <citation type="submission" date="2014-04" db="EMBL/GenBank/DDBJ databases">
        <authorList>
            <consortium name="DOE Joint Genome Institute"/>
            <person name="Kuo A."/>
            <person name="Kohler A."/>
            <person name="Nagy L.G."/>
            <person name="Floudas D."/>
            <person name="Copeland A."/>
            <person name="Barry K.W."/>
            <person name="Cichocki N."/>
            <person name="Veneault-Fourrey C."/>
            <person name="LaButti K."/>
            <person name="Lindquist E.A."/>
            <person name="Lipzen A."/>
            <person name="Lundell T."/>
            <person name="Morin E."/>
            <person name="Murat C."/>
            <person name="Sun H."/>
            <person name="Tunlid A."/>
            <person name="Henrissat B."/>
            <person name="Grigoriev I.V."/>
            <person name="Hibbett D.S."/>
            <person name="Martin F."/>
            <person name="Nordberg H.P."/>
            <person name="Cantor M.N."/>
            <person name="Hua S.X."/>
        </authorList>
    </citation>
    <scope>NUCLEOTIDE SEQUENCE [LARGE SCALE GENOMIC DNA]</scope>
    <source>
        <strain evidence="1 2">Foug A</strain>
    </source>
</reference>
<proteinExistence type="predicted"/>
<keyword evidence="2" id="KW-1185">Reference proteome</keyword>
<evidence type="ECO:0000313" key="2">
    <source>
        <dbReference type="Proteomes" id="UP000053989"/>
    </source>
</evidence>
<accession>A0A0C3EA47</accession>
<reference evidence="2" key="2">
    <citation type="submission" date="2015-01" db="EMBL/GenBank/DDBJ databases">
        <title>Evolutionary Origins and Diversification of the Mycorrhizal Mutualists.</title>
        <authorList>
            <consortium name="DOE Joint Genome Institute"/>
            <consortium name="Mycorrhizal Genomics Consortium"/>
            <person name="Kohler A."/>
            <person name="Kuo A."/>
            <person name="Nagy L.G."/>
            <person name="Floudas D."/>
            <person name="Copeland A."/>
            <person name="Barry K.W."/>
            <person name="Cichocki N."/>
            <person name="Veneault-Fourrey C."/>
            <person name="LaButti K."/>
            <person name="Lindquist E.A."/>
            <person name="Lipzen A."/>
            <person name="Lundell T."/>
            <person name="Morin E."/>
            <person name="Murat C."/>
            <person name="Riley R."/>
            <person name="Ohm R."/>
            <person name="Sun H."/>
            <person name="Tunlid A."/>
            <person name="Henrissat B."/>
            <person name="Grigoriev I.V."/>
            <person name="Hibbett D.S."/>
            <person name="Martin F."/>
        </authorList>
    </citation>
    <scope>NUCLEOTIDE SEQUENCE [LARGE SCALE GENOMIC DNA]</scope>
    <source>
        <strain evidence="2">Foug A</strain>
    </source>
</reference>
<dbReference type="HOGENOM" id="CLU_1050361_0_0_1"/>
<sequence length="265" mass="28048">MSDVEVSFAQFSIGVDVSASNSIVDVASPIDSVWANTHNKSRLTVNAGRYGHGGELTAGDIALAGPSALSSGHQGYDMLVCDDGVGLLEDEPLYAHKGPTPFFQQWGVACLGQNQKSLLSTPDSRASQEQADKADSQTRSGYAVLLGENANALKEGKVAQVGNDKEEQDAYVKIRVASWVLRSRIVVLSRTVICKTQALKESGVSTLSTGQVASWRVKELKLQRTYSVICLSSDAVPSSEASAIAEALFLAKHSSVPVTSATFNG</sequence>
<dbReference type="EMBL" id="KN822023">
    <property type="protein sequence ID" value="KIM65219.1"/>
    <property type="molecule type" value="Genomic_DNA"/>
</dbReference>
<organism evidence="1 2">
    <name type="scientific">Scleroderma citrinum Foug A</name>
    <dbReference type="NCBI Taxonomy" id="1036808"/>
    <lineage>
        <taxon>Eukaryota</taxon>
        <taxon>Fungi</taxon>
        <taxon>Dikarya</taxon>
        <taxon>Basidiomycota</taxon>
        <taxon>Agaricomycotina</taxon>
        <taxon>Agaricomycetes</taxon>
        <taxon>Agaricomycetidae</taxon>
        <taxon>Boletales</taxon>
        <taxon>Sclerodermatineae</taxon>
        <taxon>Sclerodermataceae</taxon>
        <taxon>Scleroderma</taxon>
    </lineage>
</organism>
<gene>
    <name evidence="1" type="ORF">SCLCIDRAFT_8228</name>
</gene>
<protein>
    <submittedName>
        <fullName evidence="1">Uncharacterized protein</fullName>
    </submittedName>
</protein>
<dbReference type="AlphaFoldDB" id="A0A0C3EA47"/>